<reference evidence="1 2" key="1">
    <citation type="journal article" date="2024" name="BMC Genomics">
        <title>De novo assembly and annotation of Popillia japonica's genome with initial clues to its potential as an invasive pest.</title>
        <authorList>
            <person name="Cucini C."/>
            <person name="Boschi S."/>
            <person name="Funari R."/>
            <person name="Cardaioli E."/>
            <person name="Iannotti N."/>
            <person name="Marturano G."/>
            <person name="Paoli F."/>
            <person name="Bruttini M."/>
            <person name="Carapelli A."/>
            <person name="Frati F."/>
            <person name="Nardi F."/>
        </authorList>
    </citation>
    <scope>NUCLEOTIDE SEQUENCE [LARGE SCALE GENOMIC DNA]</scope>
    <source>
        <strain evidence="1">DMR45628</strain>
    </source>
</reference>
<name>A0AAW1L5Z4_POPJA</name>
<dbReference type="PANTHER" id="PTHR45913:SF19">
    <property type="entry name" value="LOW QUALITY PROTEIN: ZINC FINGER BED DOMAIN-CONTAINING PROTEIN 5-LIKE"/>
    <property type="match status" value="1"/>
</dbReference>
<dbReference type="EMBL" id="JASPKY010000164">
    <property type="protein sequence ID" value="KAK9729007.1"/>
    <property type="molecule type" value="Genomic_DNA"/>
</dbReference>
<dbReference type="AlphaFoldDB" id="A0AAW1L5Z4"/>
<protein>
    <submittedName>
        <fullName evidence="1">Uncharacterized protein</fullName>
    </submittedName>
</protein>
<proteinExistence type="predicted"/>
<keyword evidence="2" id="KW-1185">Reference proteome</keyword>
<dbReference type="Proteomes" id="UP001458880">
    <property type="component" value="Unassembled WGS sequence"/>
</dbReference>
<evidence type="ECO:0000313" key="1">
    <source>
        <dbReference type="EMBL" id="KAK9729007.1"/>
    </source>
</evidence>
<organism evidence="1 2">
    <name type="scientific">Popillia japonica</name>
    <name type="common">Japanese beetle</name>
    <dbReference type="NCBI Taxonomy" id="7064"/>
    <lineage>
        <taxon>Eukaryota</taxon>
        <taxon>Metazoa</taxon>
        <taxon>Ecdysozoa</taxon>
        <taxon>Arthropoda</taxon>
        <taxon>Hexapoda</taxon>
        <taxon>Insecta</taxon>
        <taxon>Pterygota</taxon>
        <taxon>Neoptera</taxon>
        <taxon>Endopterygota</taxon>
        <taxon>Coleoptera</taxon>
        <taxon>Polyphaga</taxon>
        <taxon>Scarabaeiformia</taxon>
        <taxon>Scarabaeidae</taxon>
        <taxon>Rutelinae</taxon>
        <taxon>Popillia</taxon>
    </lineage>
</organism>
<dbReference type="PANTHER" id="PTHR45913">
    <property type="entry name" value="EPM2A-INTERACTING PROTEIN 1"/>
    <property type="match status" value="1"/>
</dbReference>
<sequence length="429" mass="49458">MIFAPAYFFGDTDEAPTEDVQRLIPYYNGKDKQFLVGGILLQMQEHQHNRTRWQQIEKEQDEFFNYGFTQIEDNGTMKPQCVVCMKVLTSESFKKSQLKKHLDNLHSHLASKPREYFANLEISVKRQRLNSNLFGTFDQRSASRASFEVAWLIARNKKPYTIGEDLVKPAALDETTDFSSNSQLMVYVRYKGADNFEEELLFCSPLELRSRGIDVYNKVNEYFNAQSLKWENCIFVSLDGAPAMLDKFKNSSWVAYLAYLADIFESINILNKELQGTNINIISAREIVSAFGLKLQYWRQKVEQNKITSFSRLALFLEDCENITFADIKDTIILLNVSDYFPDLDTRTVSWIVDPFKCEIAMIPEEPSGLAEAILELRSNTEARIQFESIPNLSSFWMSKVAKAFKTAHEEAVKKLLPFGTTYLCEQGF</sequence>
<gene>
    <name evidence="1" type="ORF">QE152_g16922</name>
</gene>
<comment type="caution">
    <text evidence="1">The sequence shown here is derived from an EMBL/GenBank/DDBJ whole genome shotgun (WGS) entry which is preliminary data.</text>
</comment>
<evidence type="ECO:0000313" key="2">
    <source>
        <dbReference type="Proteomes" id="UP001458880"/>
    </source>
</evidence>
<accession>A0AAW1L5Z4</accession>